<dbReference type="InterPro" id="IPR001451">
    <property type="entry name" value="Hexapep"/>
</dbReference>
<organism evidence="7 8">
    <name type="scientific">Pseudomonas psychrophila</name>
    <dbReference type="NCBI Taxonomy" id="122355"/>
    <lineage>
        <taxon>Bacteria</taxon>
        <taxon>Pseudomonadati</taxon>
        <taxon>Pseudomonadota</taxon>
        <taxon>Gammaproteobacteria</taxon>
        <taxon>Pseudomonadales</taxon>
        <taxon>Pseudomonadaceae</taxon>
        <taxon>Pseudomonas</taxon>
    </lineage>
</organism>
<gene>
    <name evidence="7" type="ORF">JFT45_26630</name>
</gene>
<dbReference type="PANTHER" id="PTHR23416:SF78">
    <property type="entry name" value="LIPOPOLYSACCHARIDE BIOSYNTHESIS O-ACETYL TRANSFERASE WBBJ-RELATED"/>
    <property type="match status" value="1"/>
</dbReference>
<evidence type="ECO:0000256" key="6">
    <source>
        <dbReference type="ARBA" id="ARBA00023315"/>
    </source>
</evidence>
<dbReference type="SUPFAM" id="SSF51161">
    <property type="entry name" value="Trimeric LpxA-like enzymes"/>
    <property type="match status" value="1"/>
</dbReference>
<dbReference type="GO" id="GO:0009245">
    <property type="term" value="P:lipid A biosynthetic process"/>
    <property type="evidence" value="ECO:0007669"/>
    <property type="project" value="UniProtKB-KW"/>
</dbReference>
<dbReference type="Proteomes" id="UP000658390">
    <property type="component" value="Unassembled WGS sequence"/>
</dbReference>
<keyword evidence="4" id="KW-0677">Repeat</keyword>
<dbReference type="AlphaFoldDB" id="A0A8I1KB33"/>
<dbReference type="PROSITE" id="PS00101">
    <property type="entry name" value="HEXAPEP_TRANSFERASES"/>
    <property type="match status" value="1"/>
</dbReference>
<sequence length="186" mass="20651">MKGLDSRYSVVDYFRLIWSLMLTRLFFRPARIIRQPTRIRGFSNMVFGRNFTTGQYCRIEAGSRHDRKTKRLIIGHDVQINDSCHIAAMESIKIGNNVLIASQVFITDHDHGGISKAELMVAPKDRSLVTSPVVIEDNVWIGEKVVILKGVRIGEGAVIGAGAIVTHDIPPYSVAVGIPARVINTL</sequence>
<dbReference type="EMBL" id="JAEKCZ010000050">
    <property type="protein sequence ID" value="MBJ2260070.1"/>
    <property type="molecule type" value="Genomic_DNA"/>
</dbReference>
<dbReference type="CDD" id="cd04647">
    <property type="entry name" value="LbH_MAT_like"/>
    <property type="match status" value="1"/>
</dbReference>
<dbReference type="Pfam" id="PF00132">
    <property type="entry name" value="Hexapep"/>
    <property type="match status" value="1"/>
</dbReference>
<evidence type="ECO:0000256" key="2">
    <source>
        <dbReference type="ARBA" id="ARBA00022556"/>
    </source>
</evidence>
<evidence type="ECO:0000256" key="3">
    <source>
        <dbReference type="ARBA" id="ARBA00022679"/>
    </source>
</evidence>
<evidence type="ECO:0000256" key="1">
    <source>
        <dbReference type="ARBA" id="ARBA00022516"/>
    </source>
</evidence>
<keyword evidence="5" id="KW-0443">Lipid metabolism</keyword>
<dbReference type="InterPro" id="IPR011004">
    <property type="entry name" value="Trimer_LpxA-like_sf"/>
</dbReference>
<dbReference type="InterPro" id="IPR018357">
    <property type="entry name" value="Hexapep_transf_CS"/>
</dbReference>
<name>A0A8I1KB33_9PSED</name>
<keyword evidence="1" id="KW-0444">Lipid biosynthesis</keyword>
<protein>
    <submittedName>
        <fullName evidence="7">Acetyltransferase</fullName>
    </submittedName>
</protein>
<dbReference type="PANTHER" id="PTHR23416">
    <property type="entry name" value="SIALIC ACID SYNTHASE-RELATED"/>
    <property type="match status" value="1"/>
</dbReference>
<dbReference type="Gene3D" id="2.160.10.10">
    <property type="entry name" value="Hexapeptide repeat proteins"/>
    <property type="match status" value="1"/>
</dbReference>
<keyword evidence="3 7" id="KW-0808">Transferase</keyword>
<keyword evidence="6" id="KW-0012">Acyltransferase</keyword>
<dbReference type="GO" id="GO:0016746">
    <property type="term" value="F:acyltransferase activity"/>
    <property type="evidence" value="ECO:0007669"/>
    <property type="project" value="UniProtKB-KW"/>
</dbReference>
<evidence type="ECO:0000256" key="4">
    <source>
        <dbReference type="ARBA" id="ARBA00022737"/>
    </source>
</evidence>
<keyword evidence="2" id="KW-0441">Lipid A biosynthesis</keyword>
<proteinExistence type="predicted"/>
<evidence type="ECO:0000256" key="5">
    <source>
        <dbReference type="ARBA" id="ARBA00023098"/>
    </source>
</evidence>
<dbReference type="RefSeq" id="WP_082113433.1">
    <property type="nucleotide sequence ID" value="NZ_JAEKCZ010000050.1"/>
</dbReference>
<dbReference type="InterPro" id="IPR051159">
    <property type="entry name" value="Hexapeptide_acetyltransf"/>
</dbReference>
<accession>A0A8I1KB33</accession>
<evidence type="ECO:0000313" key="7">
    <source>
        <dbReference type="EMBL" id="MBJ2260070.1"/>
    </source>
</evidence>
<evidence type="ECO:0000313" key="8">
    <source>
        <dbReference type="Proteomes" id="UP000658390"/>
    </source>
</evidence>
<comment type="caution">
    <text evidence="7">The sequence shown here is derived from an EMBL/GenBank/DDBJ whole genome shotgun (WGS) entry which is preliminary data.</text>
</comment>
<dbReference type="GO" id="GO:0016020">
    <property type="term" value="C:membrane"/>
    <property type="evidence" value="ECO:0007669"/>
    <property type="project" value="GOC"/>
</dbReference>
<reference evidence="7" key="1">
    <citation type="submission" date="2020-12" db="EMBL/GenBank/DDBJ databases">
        <title>Antibiotic resistance and phylogeny of Pseudomonas spp. isolated over three decades from chicken meat in the Norwegian food chain.</title>
        <authorList>
            <person name="Moen B."/>
        </authorList>
    </citation>
    <scope>NUCLEOTIDE SEQUENCE</scope>
    <source>
        <strain evidence="7">MF6762</strain>
    </source>
</reference>